<sequence>MGSLLPKDENNNAIPVMGYKPNGAQKLTLTGASLRNPQPITSPVISVYATAAMTMEFGGDDVTADGNKHFVPANTLLDIDTDGKQYVAFYGTGTVYISERS</sequence>
<comment type="caution">
    <text evidence="1">The sequence shown here is derived from an EMBL/GenBank/DDBJ whole genome shotgun (WGS) entry which is preliminary data.</text>
</comment>
<evidence type="ECO:0000313" key="2">
    <source>
        <dbReference type="Proteomes" id="UP000249417"/>
    </source>
</evidence>
<evidence type="ECO:0000313" key="1">
    <source>
        <dbReference type="EMBL" id="PZQ48867.1"/>
    </source>
</evidence>
<dbReference type="EMBL" id="QFQB01000002">
    <property type="protein sequence ID" value="PZQ48867.1"/>
    <property type="molecule type" value="Genomic_DNA"/>
</dbReference>
<dbReference type="Proteomes" id="UP000249417">
    <property type="component" value="Unassembled WGS sequence"/>
</dbReference>
<name>A0A2W5PVP1_9BACT</name>
<gene>
    <name evidence="1" type="ORF">DI551_00620</name>
</gene>
<accession>A0A2W5PVP1</accession>
<dbReference type="AlphaFoldDB" id="A0A2W5PVP1"/>
<protein>
    <submittedName>
        <fullName evidence="1">Uncharacterized protein</fullName>
    </submittedName>
</protein>
<reference evidence="1 2" key="1">
    <citation type="submission" date="2017-08" db="EMBL/GenBank/DDBJ databases">
        <title>Infants hospitalized years apart are colonized by the same room-sourced microbial strains.</title>
        <authorList>
            <person name="Brooks B."/>
            <person name="Olm M.R."/>
            <person name="Firek B.A."/>
            <person name="Baker R."/>
            <person name="Thomas B.C."/>
            <person name="Morowitz M.J."/>
            <person name="Banfield J.F."/>
        </authorList>
    </citation>
    <scope>NUCLEOTIDE SEQUENCE [LARGE SCALE GENOMIC DNA]</scope>
    <source>
        <strain evidence="1">S2_005_002_R2_29</strain>
    </source>
</reference>
<proteinExistence type="predicted"/>
<organism evidence="1 2">
    <name type="scientific">Micavibrio aeruginosavorus</name>
    <dbReference type="NCBI Taxonomy" id="349221"/>
    <lineage>
        <taxon>Bacteria</taxon>
        <taxon>Pseudomonadati</taxon>
        <taxon>Bdellovibrionota</taxon>
        <taxon>Bdellovibrionia</taxon>
        <taxon>Bdellovibrionales</taxon>
        <taxon>Pseudobdellovibrionaceae</taxon>
        <taxon>Micavibrio</taxon>
    </lineage>
</organism>